<evidence type="ECO:0000256" key="14">
    <source>
        <dbReference type="SAM" id="Phobius"/>
    </source>
</evidence>
<evidence type="ECO:0000256" key="12">
    <source>
        <dbReference type="ARBA" id="ARBA00023303"/>
    </source>
</evidence>
<evidence type="ECO:0000256" key="2">
    <source>
        <dbReference type="ARBA" id="ARBA00022448"/>
    </source>
</evidence>
<evidence type="ECO:0000256" key="6">
    <source>
        <dbReference type="ARBA" id="ARBA00022837"/>
    </source>
</evidence>
<keyword evidence="9" id="KW-0406">Ion transport</keyword>
<feature type="transmembrane region" description="Helical" evidence="14">
    <location>
        <begin position="486"/>
        <end position="509"/>
    </location>
</feature>
<feature type="transmembrane region" description="Helical" evidence="14">
    <location>
        <begin position="447"/>
        <end position="466"/>
    </location>
</feature>
<feature type="transmembrane region" description="Helical" evidence="14">
    <location>
        <begin position="530"/>
        <end position="558"/>
    </location>
</feature>
<evidence type="ECO:0000259" key="15">
    <source>
        <dbReference type="Pfam" id="PF00520"/>
    </source>
</evidence>
<evidence type="ECO:0000313" key="17">
    <source>
        <dbReference type="Proteomes" id="UP001189429"/>
    </source>
</evidence>
<keyword evidence="3" id="KW-0109">Calcium transport</keyword>
<feature type="transmembrane region" description="Helical" evidence="14">
    <location>
        <begin position="400"/>
        <end position="418"/>
    </location>
</feature>
<dbReference type="SUPFAM" id="SSF81324">
    <property type="entry name" value="Voltage-gated potassium channels"/>
    <property type="match status" value="1"/>
</dbReference>
<feature type="compositionally biased region" description="Basic residues" evidence="13">
    <location>
        <begin position="179"/>
        <end position="188"/>
    </location>
</feature>
<keyword evidence="17" id="KW-1185">Reference proteome</keyword>
<evidence type="ECO:0000256" key="8">
    <source>
        <dbReference type="ARBA" id="ARBA00022989"/>
    </source>
</evidence>
<feature type="compositionally biased region" description="Polar residues" evidence="13">
    <location>
        <begin position="297"/>
        <end position="311"/>
    </location>
</feature>
<feature type="region of interest" description="Disordered" evidence="13">
    <location>
        <begin position="121"/>
        <end position="205"/>
    </location>
</feature>
<feature type="domain" description="Ion transport" evidence="15">
    <location>
        <begin position="399"/>
        <end position="617"/>
    </location>
</feature>
<gene>
    <name evidence="16" type="ORF">PCOR1329_LOCUS25938</name>
</gene>
<evidence type="ECO:0000256" key="9">
    <source>
        <dbReference type="ARBA" id="ARBA00023065"/>
    </source>
</evidence>
<evidence type="ECO:0000256" key="13">
    <source>
        <dbReference type="SAM" id="MobiDB-lite"/>
    </source>
</evidence>
<feature type="region of interest" description="Disordered" evidence="13">
    <location>
        <begin position="226"/>
        <end position="315"/>
    </location>
</feature>
<dbReference type="InterPro" id="IPR027359">
    <property type="entry name" value="Volt_channel_dom_sf"/>
</dbReference>
<keyword evidence="7" id="KW-0851">Voltage-gated channel</keyword>
<name>A0ABN9S441_9DINO</name>
<keyword evidence="6" id="KW-0106">Calcium</keyword>
<evidence type="ECO:0000256" key="3">
    <source>
        <dbReference type="ARBA" id="ARBA00022568"/>
    </source>
</evidence>
<keyword evidence="2" id="KW-0813">Transport</keyword>
<keyword evidence="12" id="KW-0407">Ion channel</keyword>
<dbReference type="Gene3D" id="1.10.287.70">
    <property type="match status" value="1"/>
</dbReference>
<feature type="compositionally biased region" description="Basic and acidic residues" evidence="13">
    <location>
        <begin position="265"/>
        <end position="280"/>
    </location>
</feature>
<dbReference type="InterPro" id="IPR005821">
    <property type="entry name" value="Ion_trans_dom"/>
</dbReference>
<keyword evidence="4" id="KW-0107">Calcium channel</keyword>
<dbReference type="Proteomes" id="UP001189429">
    <property type="component" value="Unassembled WGS sequence"/>
</dbReference>
<keyword evidence="5 14" id="KW-0812">Transmembrane</keyword>
<evidence type="ECO:0000256" key="4">
    <source>
        <dbReference type="ARBA" id="ARBA00022673"/>
    </source>
</evidence>
<dbReference type="PANTHER" id="PTHR45628:SF7">
    <property type="entry name" value="VOLTAGE-DEPENDENT CALCIUM CHANNEL TYPE A SUBUNIT ALPHA-1"/>
    <property type="match status" value="1"/>
</dbReference>
<keyword evidence="10 14" id="KW-0472">Membrane</keyword>
<dbReference type="Gene3D" id="1.20.120.350">
    <property type="entry name" value="Voltage-gated potassium channels. Chain C"/>
    <property type="match status" value="1"/>
</dbReference>
<keyword evidence="11" id="KW-0325">Glycoprotein</keyword>
<proteinExistence type="predicted"/>
<dbReference type="Pfam" id="PF00520">
    <property type="entry name" value="Ion_trans"/>
    <property type="match status" value="1"/>
</dbReference>
<feature type="region of interest" description="Disordered" evidence="13">
    <location>
        <begin position="21"/>
        <end position="58"/>
    </location>
</feature>
<evidence type="ECO:0000256" key="10">
    <source>
        <dbReference type="ARBA" id="ARBA00023136"/>
    </source>
</evidence>
<evidence type="ECO:0000313" key="16">
    <source>
        <dbReference type="EMBL" id="CAK0825950.1"/>
    </source>
</evidence>
<organism evidence="16 17">
    <name type="scientific">Prorocentrum cordatum</name>
    <dbReference type="NCBI Taxonomy" id="2364126"/>
    <lineage>
        <taxon>Eukaryota</taxon>
        <taxon>Sar</taxon>
        <taxon>Alveolata</taxon>
        <taxon>Dinophyceae</taxon>
        <taxon>Prorocentrales</taxon>
        <taxon>Prorocentraceae</taxon>
        <taxon>Prorocentrum</taxon>
    </lineage>
</organism>
<evidence type="ECO:0000256" key="5">
    <source>
        <dbReference type="ARBA" id="ARBA00022692"/>
    </source>
</evidence>
<evidence type="ECO:0000256" key="7">
    <source>
        <dbReference type="ARBA" id="ARBA00022882"/>
    </source>
</evidence>
<feature type="region of interest" description="Disordered" evidence="13">
    <location>
        <begin position="627"/>
        <end position="657"/>
    </location>
</feature>
<comment type="caution">
    <text evidence="16">The sequence shown here is derived from an EMBL/GenBank/DDBJ whole genome shotgun (WGS) entry which is preliminary data.</text>
</comment>
<dbReference type="PANTHER" id="PTHR45628">
    <property type="entry name" value="VOLTAGE-DEPENDENT CALCIUM CHANNEL TYPE A SUBUNIT ALPHA-1"/>
    <property type="match status" value="1"/>
</dbReference>
<keyword evidence="8 14" id="KW-1133">Transmembrane helix</keyword>
<evidence type="ECO:0000256" key="1">
    <source>
        <dbReference type="ARBA" id="ARBA00004141"/>
    </source>
</evidence>
<dbReference type="EMBL" id="CAUYUJ010009134">
    <property type="protein sequence ID" value="CAK0825950.1"/>
    <property type="molecule type" value="Genomic_DNA"/>
</dbReference>
<comment type="subcellular location">
    <subcellularLocation>
        <location evidence="1">Membrane</location>
        <topology evidence="1">Multi-pass membrane protein</topology>
    </subcellularLocation>
</comment>
<protein>
    <recommendedName>
        <fullName evidence="15">Ion transport domain-containing protein</fullName>
    </recommendedName>
</protein>
<sequence length="657" mass="71801">MLGLLRGGSFGRAAVGRGLPLPELESPRARGGGGGGSARCRSRARDARSRMEASPTRDFLDSCTSYGDLPGEAQMCHVMDALREQRSMLLHIIARLPPIEGVDPRAAAALSAGWLAGHARGKPCPEGLPPSPEDGPLQRRAVRSGSASSGMAPAVQVKQAAQPSSPPTPSPKPPLSARSARRSARRTTRSPTRAAPTISPMSGRIWTQVPLTEADESSEHVLLQVEGDSAAGPRGRGRAGAPAGEGGARAGGPTLLDASRLHSSSGDHELEKLERGHTDELSLQSSHASDFSPPPQSRATAESPSRSMSSIERQHRKVVFRDRTSTLKSMKSRLGFVKRIDFSDSMVRVATTVRHTSQSVGPGRMQKGLTVMADWLDAMLVEGEPPRTGRLNQIVNESKPFEMLCLSVIVFNGFFVGYTTNREMAYFDAHPTQDWSQVQPPKTPKEWLYIEIALVVWYCIELAMRLSVHKAYYFFNQDAKWNIMDFLLVAFSILDLIGSATQVGFFRMIRVFKVVKVLRTLRAMRFFQELRLMVDCALGSFMQLLWCLVVIAFILYLFSLVFVQGMADYLTDLVADEATLTTVQVERYTGVVDNFGSVPHAMLLLLQSVTGGLDWEESCTTSYCCPAASGPRSTSSTSCSSWWRSGTSCGQRPWSRS</sequence>
<dbReference type="InterPro" id="IPR050599">
    <property type="entry name" value="VDCC_alpha-1_subunit"/>
</dbReference>
<feature type="compositionally biased region" description="Pro residues" evidence="13">
    <location>
        <begin position="164"/>
        <end position="174"/>
    </location>
</feature>
<reference evidence="16" key="1">
    <citation type="submission" date="2023-10" db="EMBL/GenBank/DDBJ databases">
        <authorList>
            <person name="Chen Y."/>
            <person name="Shah S."/>
            <person name="Dougan E. K."/>
            <person name="Thang M."/>
            <person name="Chan C."/>
        </authorList>
    </citation>
    <scope>NUCLEOTIDE SEQUENCE [LARGE SCALE GENOMIC DNA]</scope>
</reference>
<accession>A0ABN9S441</accession>
<feature type="compositionally biased region" description="Low complexity" evidence="13">
    <location>
        <begin position="143"/>
        <end position="163"/>
    </location>
</feature>
<evidence type="ECO:0000256" key="11">
    <source>
        <dbReference type="ARBA" id="ARBA00023180"/>
    </source>
</evidence>
<feature type="compositionally biased region" description="Low complexity" evidence="13">
    <location>
        <begin position="627"/>
        <end position="649"/>
    </location>
</feature>